<protein>
    <submittedName>
        <fullName evidence="2">Malto-oligosyltrehalose synthase</fullName>
    </submittedName>
</protein>
<gene>
    <name evidence="2" type="ORF">AOE01nite_02860</name>
</gene>
<comment type="caution">
    <text evidence="2">The sequence shown here is derived from an EMBL/GenBank/DDBJ whole genome shotgun (WGS) entry which is preliminary data.</text>
</comment>
<accession>A0A511XGI9</accession>
<dbReference type="GO" id="GO:0005992">
    <property type="term" value="P:trehalose biosynthetic process"/>
    <property type="evidence" value="ECO:0007669"/>
    <property type="project" value="TreeGrafter"/>
</dbReference>
<name>A0A511XGI9_9PROT</name>
<organism evidence="2 3">
    <name type="scientific">Acetobacter oeni</name>
    <dbReference type="NCBI Taxonomy" id="304077"/>
    <lineage>
        <taxon>Bacteria</taxon>
        <taxon>Pseudomonadati</taxon>
        <taxon>Pseudomonadota</taxon>
        <taxon>Alphaproteobacteria</taxon>
        <taxon>Acetobacterales</taxon>
        <taxon>Acetobacteraceae</taxon>
        <taxon>Acetobacter</taxon>
    </lineage>
</organism>
<dbReference type="Gene3D" id="1.10.10.470">
    <property type="entry name" value="Maltooligosyl trehalose synthase, domain 4"/>
    <property type="match status" value="1"/>
</dbReference>
<dbReference type="SUPFAM" id="SSF51445">
    <property type="entry name" value="(Trans)glycosidases"/>
    <property type="match status" value="1"/>
</dbReference>
<feature type="domain" description="Glycosyl hydrolase family 13 catalytic" evidence="1">
    <location>
        <begin position="27"/>
        <end position="445"/>
    </location>
</feature>
<reference evidence="2 3" key="1">
    <citation type="submission" date="2019-07" db="EMBL/GenBank/DDBJ databases">
        <title>Whole genome shotgun sequence of Acetobacter oeni NBRC 105207.</title>
        <authorList>
            <person name="Hosoyama A."/>
            <person name="Uohara A."/>
            <person name="Ohji S."/>
            <person name="Ichikawa N."/>
        </authorList>
    </citation>
    <scope>NUCLEOTIDE SEQUENCE [LARGE SCALE GENOMIC DNA]</scope>
    <source>
        <strain evidence="2 3">NBRC 105207</strain>
    </source>
</reference>
<dbReference type="Gene3D" id="3.30.1590.10">
    <property type="entry name" value="Maltooligosyl trehalose synthase, domain 2"/>
    <property type="match status" value="1"/>
</dbReference>
<evidence type="ECO:0000313" key="3">
    <source>
        <dbReference type="Proteomes" id="UP000321746"/>
    </source>
</evidence>
<dbReference type="GO" id="GO:0047470">
    <property type="term" value="F:(1,4)-alpha-D-glucan 1-alpha-D-glucosylmutase activity"/>
    <property type="evidence" value="ECO:0007669"/>
    <property type="project" value="TreeGrafter"/>
</dbReference>
<dbReference type="CDD" id="cd11336">
    <property type="entry name" value="AmyAc_MTSase"/>
    <property type="match status" value="1"/>
</dbReference>
<dbReference type="InterPro" id="IPR012767">
    <property type="entry name" value="Trehalose_TreY"/>
</dbReference>
<evidence type="ECO:0000313" key="2">
    <source>
        <dbReference type="EMBL" id="GEN62062.1"/>
    </source>
</evidence>
<dbReference type="Pfam" id="PF00128">
    <property type="entry name" value="Alpha-amylase"/>
    <property type="match status" value="1"/>
</dbReference>
<dbReference type="PANTHER" id="PTHR10357">
    <property type="entry name" value="ALPHA-AMYLASE FAMILY MEMBER"/>
    <property type="match status" value="1"/>
</dbReference>
<dbReference type="InterPro" id="IPR013797">
    <property type="entry name" value="Maltooligo_trehalose_synth_4"/>
</dbReference>
<dbReference type="NCBIfam" id="TIGR02401">
    <property type="entry name" value="trehalose_TreY"/>
    <property type="match status" value="1"/>
</dbReference>
<dbReference type="RefSeq" id="WP_146885239.1">
    <property type="nucleotide sequence ID" value="NZ_BJYG01000002.1"/>
</dbReference>
<dbReference type="PANTHER" id="PTHR10357:SF216">
    <property type="entry name" value="MALTOOLIGOSYL TREHALOSE SYNTHASE-RELATED"/>
    <property type="match status" value="1"/>
</dbReference>
<evidence type="ECO:0000259" key="1">
    <source>
        <dbReference type="SMART" id="SM00642"/>
    </source>
</evidence>
<dbReference type="Proteomes" id="UP000321746">
    <property type="component" value="Unassembled WGS sequence"/>
</dbReference>
<dbReference type="InterPro" id="IPR017853">
    <property type="entry name" value="GH"/>
</dbReference>
<dbReference type="SMART" id="SM00642">
    <property type="entry name" value="Aamy"/>
    <property type="match status" value="1"/>
</dbReference>
<dbReference type="GO" id="GO:0030980">
    <property type="term" value="P:alpha-glucan catabolic process"/>
    <property type="evidence" value="ECO:0007669"/>
    <property type="project" value="TreeGrafter"/>
</dbReference>
<keyword evidence="3" id="KW-1185">Reference proteome</keyword>
<dbReference type="OrthoDB" id="9761577at2"/>
<dbReference type="Gene3D" id="3.20.20.80">
    <property type="entry name" value="Glycosidases"/>
    <property type="match status" value="2"/>
</dbReference>
<sequence>MSAECHTTHRSQTDISIRATVRLQFRQGFTLDDAAHLIPYFSALGISHLYASPLFRSRPGSAHGYDILDYGCVDPALGGESSLRHLVAVLRNHGMGLILDIVPNHMAVGGEGNVWWEDVLAWGQASSYARFFDINWDSSVGEMTGKIILPFLDRPYEQALSEGGLQLKFDCETGCFFICHHHHRFTVCPAYYGALLKRVAAPPSLCAAFCAVAERAEPDADMACTLMMLSAWSRTENGRKAISEIILFHNPETVSGREKLHHLIGKQNWVATWWRLANETLNWRRFFDNTELGAIAVERVAVFDATHAYIVSLFAEGLIDGVRVDHIDGLTAPAVYCDRLHDRFARVAYLRPSDVSDHSVIYVEKILGEMEHLSPTWRVNGTTGYEFMDQVSAVLHDENGRKKLDALWEACASENSTLTDIELNARDEILSSLFPTEFAKLISRIAEALKTSNLEDNGSAICDNTEAAIAEVMRVVLRYFGRYRTYYADDMICDHYADQIALDEAVTQSLPKLRASLHSLLRRIVTILRSPPEAVPCPAIRAAQRAFEHLTAPLAAKSVEDTAFYRYVRLISRNEVGSNPGTLASSVSFFHASCARRLLNYPDTMITTATHDHKRGEDSRMRIAVISEAAGQWYILVQYWLESLVGRSGPDRIDALMLYQTLLGIWPLDGSPETLAGRLSAWFTKALREGKRHTSWLDPDDAYETACQNYLATLLNPELSPVFISEMTAFLKYIAPAAALNSLSQTLLRLTTPGMPDLYQGCELWDFSLVDPDNRRSVDYAVRTELLRNKHDFEKATGQWRDGSVKFALIYALLRCRASYPDLFARGSYEPVDASNGHLIIFRRVYKNTQLLVIAPRHVLNLKPDEETLTLTTMPGPVYLPESSYGIWSSVIRQEHKLHVGSEAVHLIRADMAPVECFIMES</sequence>
<dbReference type="InterPro" id="IPR006047">
    <property type="entry name" value="GH13_cat_dom"/>
</dbReference>
<proteinExistence type="predicted"/>
<dbReference type="AlphaFoldDB" id="A0A511XGI9"/>
<dbReference type="EMBL" id="BJYG01000002">
    <property type="protein sequence ID" value="GEN62062.1"/>
    <property type="molecule type" value="Genomic_DNA"/>
</dbReference>